<reference evidence="2" key="1">
    <citation type="submission" date="2021-01" db="EMBL/GenBank/DDBJ databases">
        <title>Whole genome shotgun sequence of Actinoplanes siamensis NBRC 109076.</title>
        <authorList>
            <person name="Komaki H."/>
            <person name="Tamura T."/>
        </authorList>
    </citation>
    <scope>NUCLEOTIDE SEQUENCE</scope>
    <source>
        <strain evidence="2">NBRC 109076</strain>
    </source>
</reference>
<name>A0A919N5S9_9ACTN</name>
<dbReference type="EMBL" id="BOMW01000021">
    <property type="protein sequence ID" value="GIF04857.1"/>
    <property type="molecule type" value="Genomic_DNA"/>
</dbReference>
<feature type="transmembrane region" description="Helical" evidence="1">
    <location>
        <begin position="63"/>
        <end position="84"/>
    </location>
</feature>
<sequence>MFGFLGSLPQILLAMLLLLQGQGLSGSDAKMQSQLGLFAAAVFLFWSLAGCGLLALSGRARALAAALARGAMAGFVLAVVVALAA</sequence>
<comment type="caution">
    <text evidence="2">The sequence shown here is derived from an EMBL/GenBank/DDBJ whole genome shotgun (WGS) entry which is preliminary data.</text>
</comment>
<dbReference type="AlphaFoldDB" id="A0A919N5S9"/>
<proteinExistence type="predicted"/>
<keyword evidence="3" id="KW-1185">Reference proteome</keyword>
<evidence type="ECO:0000313" key="3">
    <source>
        <dbReference type="Proteomes" id="UP000629619"/>
    </source>
</evidence>
<dbReference type="Proteomes" id="UP000629619">
    <property type="component" value="Unassembled WGS sequence"/>
</dbReference>
<organism evidence="2 3">
    <name type="scientific">Actinoplanes siamensis</name>
    <dbReference type="NCBI Taxonomy" id="1223317"/>
    <lineage>
        <taxon>Bacteria</taxon>
        <taxon>Bacillati</taxon>
        <taxon>Actinomycetota</taxon>
        <taxon>Actinomycetes</taxon>
        <taxon>Micromonosporales</taxon>
        <taxon>Micromonosporaceae</taxon>
        <taxon>Actinoplanes</taxon>
    </lineage>
</organism>
<feature type="transmembrane region" description="Helical" evidence="1">
    <location>
        <begin position="35"/>
        <end position="56"/>
    </location>
</feature>
<evidence type="ECO:0000313" key="2">
    <source>
        <dbReference type="EMBL" id="GIF04857.1"/>
    </source>
</evidence>
<keyword evidence="1" id="KW-0472">Membrane</keyword>
<keyword evidence="1" id="KW-0812">Transmembrane</keyword>
<accession>A0A919N5S9</accession>
<keyword evidence="1" id="KW-1133">Transmembrane helix</keyword>
<protein>
    <submittedName>
        <fullName evidence="2">Uncharacterized protein</fullName>
    </submittedName>
</protein>
<gene>
    <name evidence="2" type="ORF">Asi03nite_23950</name>
</gene>
<evidence type="ECO:0000256" key="1">
    <source>
        <dbReference type="SAM" id="Phobius"/>
    </source>
</evidence>